<proteinExistence type="predicted"/>
<accession>A0A4C1SUJ1</accession>
<organism evidence="1 2">
    <name type="scientific">Eumeta variegata</name>
    <name type="common">Bagworm moth</name>
    <name type="synonym">Eumeta japonica</name>
    <dbReference type="NCBI Taxonomy" id="151549"/>
    <lineage>
        <taxon>Eukaryota</taxon>
        <taxon>Metazoa</taxon>
        <taxon>Ecdysozoa</taxon>
        <taxon>Arthropoda</taxon>
        <taxon>Hexapoda</taxon>
        <taxon>Insecta</taxon>
        <taxon>Pterygota</taxon>
        <taxon>Neoptera</taxon>
        <taxon>Endopterygota</taxon>
        <taxon>Lepidoptera</taxon>
        <taxon>Glossata</taxon>
        <taxon>Ditrysia</taxon>
        <taxon>Tineoidea</taxon>
        <taxon>Psychidae</taxon>
        <taxon>Oiketicinae</taxon>
        <taxon>Eumeta</taxon>
    </lineage>
</organism>
<keyword evidence="2" id="KW-1185">Reference proteome</keyword>
<dbReference type="EMBL" id="BGZK01003918">
    <property type="protein sequence ID" value="GBP05564.1"/>
    <property type="molecule type" value="Genomic_DNA"/>
</dbReference>
<gene>
    <name evidence="1" type="ORF">EVAR_68303_1</name>
</gene>
<dbReference type="Proteomes" id="UP000299102">
    <property type="component" value="Unassembled WGS sequence"/>
</dbReference>
<reference evidence="1 2" key="1">
    <citation type="journal article" date="2019" name="Commun. Biol.">
        <title>The bagworm genome reveals a unique fibroin gene that provides high tensile strength.</title>
        <authorList>
            <person name="Kono N."/>
            <person name="Nakamura H."/>
            <person name="Ohtoshi R."/>
            <person name="Tomita M."/>
            <person name="Numata K."/>
            <person name="Arakawa K."/>
        </authorList>
    </citation>
    <scope>NUCLEOTIDE SEQUENCE [LARGE SCALE GENOMIC DNA]</scope>
</reference>
<sequence>MRKVRLKLSSRAGRSARGRPGILIARAALPGARGAPAEGAARRAGGEGLRHGGCGREVKPCRTAIVFTLSLFPVTNSHHNPTSPSSDILFLSKRLASSGDSFGVVASVGGDDYTLVNTVRFISRERIEQRLYLRFNRHFDVVEVVVMFKSARCSMARSGGLDVRIPGSKRKDRGRETYPMLDQWAMYRARLRRFGRTFNYNVDLPKPIELVDEEVGISNFL</sequence>
<comment type="caution">
    <text evidence="1">The sequence shown here is derived from an EMBL/GenBank/DDBJ whole genome shotgun (WGS) entry which is preliminary data.</text>
</comment>
<evidence type="ECO:0000313" key="2">
    <source>
        <dbReference type="Proteomes" id="UP000299102"/>
    </source>
</evidence>
<dbReference type="AlphaFoldDB" id="A0A4C1SUJ1"/>
<evidence type="ECO:0000313" key="1">
    <source>
        <dbReference type="EMBL" id="GBP05564.1"/>
    </source>
</evidence>
<protein>
    <submittedName>
        <fullName evidence="1">Uncharacterized protein</fullName>
    </submittedName>
</protein>
<name>A0A4C1SUJ1_EUMVA</name>